<organism evidence="5 6">
    <name type="scientific">Cicer arietinum</name>
    <name type="common">Chickpea</name>
    <name type="synonym">Garbanzo</name>
    <dbReference type="NCBI Taxonomy" id="3827"/>
    <lineage>
        <taxon>Eukaryota</taxon>
        <taxon>Viridiplantae</taxon>
        <taxon>Streptophyta</taxon>
        <taxon>Embryophyta</taxon>
        <taxon>Tracheophyta</taxon>
        <taxon>Spermatophyta</taxon>
        <taxon>Magnoliopsida</taxon>
        <taxon>eudicotyledons</taxon>
        <taxon>Gunneridae</taxon>
        <taxon>Pentapetalae</taxon>
        <taxon>rosids</taxon>
        <taxon>fabids</taxon>
        <taxon>Fabales</taxon>
        <taxon>Fabaceae</taxon>
        <taxon>Papilionoideae</taxon>
        <taxon>50 kb inversion clade</taxon>
        <taxon>NPAAA clade</taxon>
        <taxon>Hologalegina</taxon>
        <taxon>IRL clade</taxon>
        <taxon>Cicereae</taxon>
        <taxon>Cicer</taxon>
    </lineage>
</organism>
<keyword evidence="1" id="KW-0175">Coiled coil</keyword>
<reference evidence="5" key="1">
    <citation type="journal article" date="2013" name="Nat. Biotechnol.">
        <title>Draft genome sequence of chickpea (Cicer arietinum) provides a resource for trait improvement.</title>
        <authorList>
            <person name="Varshney R.K."/>
            <person name="Song C."/>
            <person name="Saxena R.K."/>
            <person name="Azam S."/>
            <person name="Yu S."/>
            <person name="Sharpe A.G."/>
            <person name="Cannon S."/>
            <person name="Baek J."/>
            <person name="Rosen B.D."/>
            <person name="Tar'an B."/>
            <person name="Millan T."/>
            <person name="Zhang X."/>
            <person name="Ramsay L.D."/>
            <person name="Iwata A."/>
            <person name="Wang Y."/>
            <person name="Nelson W."/>
            <person name="Farmer A.D."/>
            <person name="Gaur P.M."/>
            <person name="Soderlund C."/>
            <person name="Penmetsa R.V."/>
            <person name="Xu C."/>
            <person name="Bharti A.K."/>
            <person name="He W."/>
            <person name="Winter P."/>
            <person name="Zhao S."/>
            <person name="Hane J.K."/>
            <person name="Carrasquilla-Garcia N."/>
            <person name="Condie J.A."/>
            <person name="Upadhyaya H.D."/>
            <person name="Luo M.C."/>
            <person name="Thudi M."/>
            <person name="Gowda C.L."/>
            <person name="Singh N.P."/>
            <person name="Lichtenzveig J."/>
            <person name="Gali K.K."/>
            <person name="Rubio J."/>
            <person name="Nadarajan N."/>
            <person name="Dolezel J."/>
            <person name="Bansal K.C."/>
            <person name="Xu X."/>
            <person name="Edwards D."/>
            <person name="Zhang G."/>
            <person name="Kahl G."/>
            <person name="Gil J."/>
            <person name="Singh K.B."/>
            <person name="Datta S.K."/>
            <person name="Jackson S.A."/>
            <person name="Wang J."/>
            <person name="Cook D.R."/>
        </authorList>
    </citation>
    <scope>NUCLEOTIDE SEQUENCE [LARGE SCALE GENOMIC DNA]</scope>
    <source>
        <strain evidence="5">cv. CDC Frontier</strain>
    </source>
</reference>
<dbReference type="KEGG" id="cam:101490170"/>
<dbReference type="GeneID" id="101490170"/>
<proteinExistence type="predicted"/>
<keyword evidence="3" id="KW-0812">Transmembrane</keyword>
<dbReference type="InterPro" id="IPR001119">
    <property type="entry name" value="SLH_dom"/>
</dbReference>
<feature type="compositionally biased region" description="Polar residues" evidence="2">
    <location>
        <begin position="300"/>
        <end position="339"/>
    </location>
</feature>
<dbReference type="STRING" id="3827.A0A1S2Y7R9"/>
<feature type="region of interest" description="Disordered" evidence="2">
    <location>
        <begin position="275"/>
        <end position="377"/>
    </location>
</feature>
<feature type="compositionally biased region" description="Basic and acidic residues" evidence="2">
    <location>
        <begin position="149"/>
        <end position="169"/>
    </location>
</feature>
<dbReference type="PROSITE" id="PS51272">
    <property type="entry name" value="SLH"/>
    <property type="match status" value="1"/>
</dbReference>
<accession>A0A1S2Y7R9</accession>
<dbReference type="PaxDb" id="3827-XP_004499958.1"/>
<reference evidence="6" key="2">
    <citation type="submission" date="2025-08" db="UniProtKB">
        <authorList>
            <consortium name="RefSeq"/>
        </authorList>
    </citation>
    <scope>IDENTIFICATION</scope>
    <source>
        <tissue evidence="6">Etiolated seedlings</tissue>
    </source>
</reference>
<feature type="region of interest" description="Disordered" evidence="2">
    <location>
        <begin position="133"/>
        <end position="183"/>
    </location>
</feature>
<gene>
    <name evidence="6" type="primary">LOC101490170</name>
</gene>
<feature type="region of interest" description="Disordered" evidence="2">
    <location>
        <begin position="50"/>
        <end position="85"/>
    </location>
</feature>
<dbReference type="RefSeq" id="XP_004499958.1">
    <property type="nucleotide sequence ID" value="XM_004499901.3"/>
</dbReference>
<name>A0A1S2Y7R9_CICAR</name>
<dbReference type="PANTHER" id="PTHR33740">
    <property type="entry name" value="GPI-ANCHORED ADHESIN-LIKE PROTEIN"/>
    <property type="match status" value="1"/>
</dbReference>
<dbReference type="Proteomes" id="UP000087171">
    <property type="component" value="Chromosome Ca5"/>
</dbReference>
<evidence type="ECO:0000256" key="3">
    <source>
        <dbReference type="SAM" id="Phobius"/>
    </source>
</evidence>
<keyword evidence="5" id="KW-1185">Reference proteome</keyword>
<keyword evidence="3" id="KW-0472">Membrane</keyword>
<evidence type="ECO:0000256" key="2">
    <source>
        <dbReference type="SAM" id="MobiDB-lite"/>
    </source>
</evidence>
<feature type="compositionally biased region" description="Low complexity" evidence="2">
    <location>
        <begin position="59"/>
        <end position="72"/>
    </location>
</feature>
<evidence type="ECO:0000259" key="4">
    <source>
        <dbReference type="PROSITE" id="PS51272"/>
    </source>
</evidence>
<evidence type="ECO:0000256" key="1">
    <source>
        <dbReference type="SAM" id="Coils"/>
    </source>
</evidence>
<feature type="transmembrane region" description="Helical" evidence="3">
    <location>
        <begin position="85"/>
        <end position="109"/>
    </location>
</feature>
<evidence type="ECO:0000313" key="5">
    <source>
        <dbReference type="Proteomes" id="UP000087171"/>
    </source>
</evidence>
<dbReference type="eggNOG" id="ENOG502QQ5K">
    <property type="taxonomic scope" value="Eukaryota"/>
</dbReference>
<feature type="coiled-coil region" evidence="1">
    <location>
        <begin position="692"/>
        <end position="821"/>
    </location>
</feature>
<dbReference type="PANTHER" id="PTHR33740:SF3">
    <property type="entry name" value="GPI-ANCHORED ADHESIN-LIKE PROTEIN"/>
    <property type="match status" value="1"/>
</dbReference>
<keyword evidence="3" id="KW-1133">Transmembrane helix</keyword>
<evidence type="ECO:0000313" key="6">
    <source>
        <dbReference type="RefSeq" id="XP_004499958.1"/>
    </source>
</evidence>
<dbReference type="OrthoDB" id="2020668at2759"/>
<feature type="domain" description="SLH" evidence="4">
    <location>
        <begin position="583"/>
        <end position="651"/>
    </location>
</feature>
<protein>
    <submittedName>
        <fullName evidence="6">Uncharacterized protein LOC101490170</fullName>
    </submittedName>
</protein>
<sequence length="961" mass="106537">MASISATCSPTSLQLRLAFNPAKFPLSLHVRLRNNNPRLRPLCSVHNAKGSEWVGSNPDGDGLSGWSDSSTGQHSNHSQNKKESYGGVVGVGVAGVLLFTGITFAAVSLGKRNGSTPEQQMKPLTTHQEVLLSSDDRDNDSTGQVNAENKFEQENGEMEGRIDRPRDYSSPESDNNIQGDYRTVDDFDIGSELVNDSKTASNDIDDAPKHVSVQEDSWHESACDDELIVPSENQMQLQPENTVDSFSVYGFRDFDSNLAVDTADSNAYLKENLFNAEPGNMPNYNGKPLDLNNEQRDEITSSSGSRNSDISKTPSSLGAYNETETVSIVVNPEPNNTISDPKFLSEDDQENNLSASKKENLDLNKTPHVSYEGNKSSFEEQSIPENVVLRKSVFTSSTDSLVDEQVRNENNEVNKVRFESPNSGSFFSAPGIPVLIPAAVDQVQGQALAALQVLKVIEPDVQPGDLCTRREYARWLVSASSALSRNTVSKVYPAMYIDNVTELAFDDITTEDPDFSSIQGLAEAGLIESRLSVSDIQLSADEDNSPFYFSPESPLSRQDLVSWKMALEKRQLPEADRKMLHRLSGFIDADKIHPNACPALVADLSSGEQGIIALAFGYTRLFQPDKPVTKAQAAIALATGDASDIVSEELARIEAESIAENAVAAHTALVAQVEKDINASFEQELFLERGKINAIERMAEEAKLELETLRAQREEDTVVLEKERAAIESEMEVFSKLRNEVQDQLQSLMNNKVEMAYEKERIKKLREQAEVENNEITRLQYELEVERKALSMARTWAEDEAKRVREQARALEEARDRWERHGIKVVVDDDLRKEASAEVTWLNAGEQYSTQGSVDRAKSLLEKLKQMGADVEGKCRETIDKIILMVSLFLSKLKEWTAKAKMQAEEMHEAAISKAGKSANELQHSAVEFGFTVKEGAKRVAGDCREGVEKITQKFTHKFKT</sequence>
<dbReference type="AlphaFoldDB" id="A0A1S2Y7R9"/>